<organism evidence="1 2">
    <name type="scientific">Anas platyrhynchos</name>
    <name type="common">Mallard</name>
    <name type="synonym">Anas boschas</name>
    <dbReference type="NCBI Taxonomy" id="8839"/>
    <lineage>
        <taxon>Eukaryota</taxon>
        <taxon>Metazoa</taxon>
        <taxon>Chordata</taxon>
        <taxon>Craniata</taxon>
        <taxon>Vertebrata</taxon>
        <taxon>Euteleostomi</taxon>
        <taxon>Archelosauria</taxon>
        <taxon>Archosauria</taxon>
        <taxon>Dinosauria</taxon>
        <taxon>Saurischia</taxon>
        <taxon>Theropoda</taxon>
        <taxon>Coelurosauria</taxon>
        <taxon>Aves</taxon>
        <taxon>Neognathae</taxon>
        <taxon>Galloanserae</taxon>
        <taxon>Anseriformes</taxon>
        <taxon>Anatidae</taxon>
        <taxon>Anatinae</taxon>
        <taxon>Anas</taxon>
    </lineage>
</organism>
<feature type="non-terminal residue" evidence="1">
    <location>
        <position position="1"/>
    </location>
</feature>
<protein>
    <submittedName>
        <fullName evidence="1">Uncharacterized protein</fullName>
    </submittedName>
</protein>
<sequence length="31" mass="3534">VSVQTWYIVVLFSQYLCKTKDDSYCCAANQG</sequence>
<dbReference type="EMBL" id="KB742651">
    <property type="protein sequence ID" value="EOB05982.1"/>
    <property type="molecule type" value="Genomic_DNA"/>
</dbReference>
<reference evidence="2" key="1">
    <citation type="journal article" date="2013" name="Nat. Genet.">
        <title>The duck genome and transcriptome provide insight into an avian influenza virus reservoir species.</title>
        <authorList>
            <person name="Huang Y."/>
            <person name="Li Y."/>
            <person name="Burt D.W."/>
            <person name="Chen H."/>
            <person name="Zhang Y."/>
            <person name="Qian W."/>
            <person name="Kim H."/>
            <person name="Gan S."/>
            <person name="Zhao Y."/>
            <person name="Li J."/>
            <person name="Yi K."/>
            <person name="Feng H."/>
            <person name="Zhu P."/>
            <person name="Li B."/>
            <person name="Liu Q."/>
            <person name="Fairley S."/>
            <person name="Magor K.E."/>
            <person name="Du Z."/>
            <person name="Hu X."/>
            <person name="Goodman L."/>
            <person name="Tafer H."/>
            <person name="Vignal A."/>
            <person name="Lee T."/>
            <person name="Kim K.W."/>
            <person name="Sheng Z."/>
            <person name="An Y."/>
            <person name="Searle S."/>
            <person name="Herrero J."/>
            <person name="Groenen M.A."/>
            <person name="Crooijmans R.P."/>
            <person name="Faraut T."/>
            <person name="Cai Q."/>
            <person name="Webster R.G."/>
            <person name="Aldridge J.R."/>
            <person name="Warren W.C."/>
            <person name="Bartschat S."/>
            <person name="Kehr S."/>
            <person name="Marz M."/>
            <person name="Stadler P.F."/>
            <person name="Smith J."/>
            <person name="Kraus R.H."/>
            <person name="Zhao Y."/>
            <person name="Ren L."/>
            <person name="Fei J."/>
            <person name="Morisson M."/>
            <person name="Kaiser P."/>
            <person name="Griffin D.K."/>
            <person name="Rao M."/>
            <person name="Pitel F."/>
            <person name="Wang J."/>
            <person name="Li N."/>
        </authorList>
    </citation>
    <scope>NUCLEOTIDE SEQUENCE [LARGE SCALE GENOMIC DNA]</scope>
</reference>
<accession>R0K830</accession>
<keyword evidence="2" id="KW-1185">Reference proteome</keyword>
<evidence type="ECO:0000313" key="1">
    <source>
        <dbReference type="EMBL" id="EOB05982.1"/>
    </source>
</evidence>
<feature type="non-terminal residue" evidence="1">
    <location>
        <position position="31"/>
    </location>
</feature>
<dbReference type="Proteomes" id="UP000296049">
    <property type="component" value="Unassembled WGS sequence"/>
</dbReference>
<proteinExistence type="predicted"/>
<name>R0K830_ANAPL</name>
<gene>
    <name evidence="1" type="ORF">Anapl_00562</name>
</gene>
<evidence type="ECO:0000313" key="2">
    <source>
        <dbReference type="Proteomes" id="UP000296049"/>
    </source>
</evidence>
<dbReference type="AlphaFoldDB" id="R0K830"/>
<dbReference type="HOGENOM" id="CLU_3401154_0_0_1"/>